<accession>A0A2Z6RG23</accession>
<dbReference type="Pfam" id="PF26146">
    <property type="entry name" value="PI-PLC_X"/>
    <property type="match status" value="1"/>
</dbReference>
<evidence type="ECO:0000313" key="2">
    <source>
        <dbReference type="EMBL" id="GBC01648.1"/>
    </source>
</evidence>
<dbReference type="Proteomes" id="UP000615446">
    <property type="component" value="Unassembled WGS sequence"/>
</dbReference>
<reference evidence="3" key="2">
    <citation type="submission" date="2019-10" db="EMBL/GenBank/DDBJ databases">
        <title>Conservation and host-specific expression of non-tandemly repeated heterogenous ribosome RNA gene in arbuscular mycorrhizal fungi.</title>
        <authorList>
            <person name="Maeda T."/>
            <person name="Kobayashi Y."/>
            <person name="Nakagawa T."/>
            <person name="Ezawa T."/>
            <person name="Yamaguchi K."/>
            <person name="Bino T."/>
            <person name="Nishimoto Y."/>
            <person name="Shigenobu S."/>
            <person name="Kawaguchi M."/>
        </authorList>
    </citation>
    <scope>NUCLEOTIDE SEQUENCE</scope>
    <source>
        <strain evidence="3">HR1</strain>
    </source>
</reference>
<keyword evidence="4" id="KW-1185">Reference proteome</keyword>
<organism evidence="2 4">
    <name type="scientific">Rhizophagus clarus</name>
    <dbReference type="NCBI Taxonomy" id="94130"/>
    <lineage>
        <taxon>Eukaryota</taxon>
        <taxon>Fungi</taxon>
        <taxon>Fungi incertae sedis</taxon>
        <taxon>Mucoromycota</taxon>
        <taxon>Glomeromycotina</taxon>
        <taxon>Glomeromycetes</taxon>
        <taxon>Glomerales</taxon>
        <taxon>Glomeraceae</taxon>
        <taxon>Rhizophagus</taxon>
    </lineage>
</organism>
<comment type="caution">
    <text evidence="2">The sequence shown here is derived from an EMBL/GenBank/DDBJ whole genome shotgun (WGS) entry which is preliminary data.</text>
</comment>
<evidence type="ECO:0000313" key="3">
    <source>
        <dbReference type="EMBL" id="GES85927.1"/>
    </source>
</evidence>
<reference evidence="2 4" key="1">
    <citation type="submission" date="2017-11" db="EMBL/GenBank/DDBJ databases">
        <title>The genome of Rhizophagus clarus HR1 reveals common genetic basis of auxotrophy among arbuscular mycorrhizal fungi.</title>
        <authorList>
            <person name="Kobayashi Y."/>
        </authorList>
    </citation>
    <scope>NUCLEOTIDE SEQUENCE [LARGE SCALE GENOMIC DNA]</scope>
    <source>
        <strain evidence="2 4">HR1</strain>
    </source>
</reference>
<feature type="signal peptide" evidence="1">
    <location>
        <begin position="1"/>
        <end position="20"/>
    </location>
</feature>
<dbReference type="STRING" id="94130.A0A2Z6RG23"/>
<dbReference type="OrthoDB" id="7984201at2759"/>
<dbReference type="EMBL" id="BLAL01000158">
    <property type="protein sequence ID" value="GES85927.1"/>
    <property type="molecule type" value="Genomic_DNA"/>
</dbReference>
<evidence type="ECO:0000256" key="1">
    <source>
        <dbReference type="SAM" id="SignalP"/>
    </source>
</evidence>
<dbReference type="InterPro" id="IPR051057">
    <property type="entry name" value="PI-PLC_domain"/>
</dbReference>
<dbReference type="InterPro" id="IPR017946">
    <property type="entry name" value="PLC-like_Pdiesterase_TIM-brl"/>
</dbReference>
<keyword evidence="1" id="KW-0732">Signal</keyword>
<name>A0A2Z6RG23_9GLOM</name>
<dbReference type="SUPFAM" id="SSF51695">
    <property type="entry name" value="PLC-like phosphodiesterases"/>
    <property type="match status" value="1"/>
</dbReference>
<proteinExistence type="predicted"/>
<feature type="chain" id="PRO_5036060129" evidence="1">
    <location>
        <begin position="21"/>
        <end position="357"/>
    </location>
</feature>
<evidence type="ECO:0000313" key="4">
    <source>
        <dbReference type="Proteomes" id="UP000247702"/>
    </source>
</evidence>
<dbReference type="PANTHER" id="PTHR13593:SF140">
    <property type="entry name" value="PLC-LIKE PHOSPHODIESTERASE"/>
    <property type="match status" value="1"/>
</dbReference>
<dbReference type="GO" id="GO:0006629">
    <property type="term" value="P:lipid metabolic process"/>
    <property type="evidence" value="ECO:0007669"/>
    <property type="project" value="InterPro"/>
</dbReference>
<gene>
    <name evidence="3" type="ORF">RCL2_001302200</name>
    <name evidence="2" type="ORF">RclHR1_04280005</name>
</gene>
<dbReference type="GO" id="GO:0008081">
    <property type="term" value="F:phosphoric diester hydrolase activity"/>
    <property type="evidence" value="ECO:0007669"/>
    <property type="project" value="InterPro"/>
</dbReference>
<sequence length="357" mass="38878">MKIIITTIFSITLLSSIVSSQKACNGYPELCDKLYSNVAYATTHNSYSYGNNVAANQNYDIPTQLKDGIRGLMLDANFPTNNTKEVDLCHSTCELLDQGPAVDTLKQLGTWLDNNPNEVITILWENAGKVPASMFNDIYTQSGFVKYAHFQEVGQDWPTLNDMINSGKRAVNFVDTGADPSVQWLMPEYNYVFETPFDNENINGFICTVDRPKNQERPMYVLNHFLYGKFALSSSIDIPQPDQANTTNAASLADHAKRCDQTFNRIPNFITVDFYDQGSNGQNVLSVTANLNGVQYVPKQLGDGSTNISKGGTNGVNGANGANGANGVNAAIPNNDLRSSNILAGLAGVGTLALFVL</sequence>
<dbReference type="AlphaFoldDB" id="A0A2Z6RG23"/>
<dbReference type="EMBL" id="BEXD01003646">
    <property type="protein sequence ID" value="GBC01648.1"/>
    <property type="molecule type" value="Genomic_DNA"/>
</dbReference>
<dbReference type="Proteomes" id="UP000247702">
    <property type="component" value="Unassembled WGS sequence"/>
</dbReference>
<dbReference type="PANTHER" id="PTHR13593">
    <property type="match status" value="1"/>
</dbReference>
<protein>
    <submittedName>
        <fullName evidence="3">PLC-like phosphodiesterase</fullName>
    </submittedName>
</protein>
<dbReference type="Gene3D" id="3.20.20.190">
    <property type="entry name" value="Phosphatidylinositol (PI) phosphodiesterase"/>
    <property type="match status" value="1"/>
</dbReference>